<comment type="caution">
    <text evidence="2">The sequence shown here is derived from an EMBL/GenBank/DDBJ whole genome shotgun (WGS) entry which is preliminary data.</text>
</comment>
<dbReference type="Proteomes" id="UP001516400">
    <property type="component" value="Unassembled WGS sequence"/>
</dbReference>
<feature type="compositionally biased region" description="Basic and acidic residues" evidence="1">
    <location>
        <begin position="53"/>
        <end position="80"/>
    </location>
</feature>
<dbReference type="EMBL" id="JABFTP020000124">
    <property type="protein sequence ID" value="KAL3278993.1"/>
    <property type="molecule type" value="Genomic_DNA"/>
</dbReference>
<evidence type="ECO:0000313" key="3">
    <source>
        <dbReference type="Proteomes" id="UP001516400"/>
    </source>
</evidence>
<name>A0ABD2NJX5_9CUCU</name>
<organism evidence="2 3">
    <name type="scientific">Cryptolaemus montrouzieri</name>
    <dbReference type="NCBI Taxonomy" id="559131"/>
    <lineage>
        <taxon>Eukaryota</taxon>
        <taxon>Metazoa</taxon>
        <taxon>Ecdysozoa</taxon>
        <taxon>Arthropoda</taxon>
        <taxon>Hexapoda</taxon>
        <taxon>Insecta</taxon>
        <taxon>Pterygota</taxon>
        <taxon>Neoptera</taxon>
        <taxon>Endopterygota</taxon>
        <taxon>Coleoptera</taxon>
        <taxon>Polyphaga</taxon>
        <taxon>Cucujiformia</taxon>
        <taxon>Coccinelloidea</taxon>
        <taxon>Coccinellidae</taxon>
        <taxon>Scymninae</taxon>
        <taxon>Scymnini</taxon>
        <taxon>Cryptolaemus</taxon>
    </lineage>
</organism>
<accession>A0ABD2NJX5</accession>
<protein>
    <submittedName>
        <fullName evidence="2">Uncharacterized protein</fullName>
    </submittedName>
</protein>
<reference evidence="2 3" key="1">
    <citation type="journal article" date="2021" name="BMC Biol.">
        <title>Horizontally acquired antibacterial genes associated with adaptive radiation of ladybird beetles.</title>
        <authorList>
            <person name="Li H.S."/>
            <person name="Tang X.F."/>
            <person name="Huang Y.H."/>
            <person name="Xu Z.Y."/>
            <person name="Chen M.L."/>
            <person name="Du X.Y."/>
            <person name="Qiu B.Y."/>
            <person name="Chen P.T."/>
            <person name="Zhang W."/>
            <person name="Slipinski A."/>
            <person name="Escalona H.E."/>
            <person name="Waterhouse R.M."/>
            <person name="Zwick A."/>
            <person name="Pang H."/>
        </authorList>
    </citation>
    <scope>NUCLEOTIDE SEQUENCE [LARGE SCALE GENOMIC DNA]</scope>
    <source>
        <strain evidence="2">SYSU2018</strain>
    </source>
</reference>
<feature type="region of interest" description="Disordered" evidence="1">
    <location>
        <begin position="38"/>
        <end position="80"/>
    </location>
</feature>
<evidence type="ECO:0000313" key="2">
    <source>
        <dbReference type="EMBL" id="KAL3278993.1"/>
    </source>
</evidence>
<evidence type="ECO:0000256" key="1">
    <source>
        <dbReference type="SAM" id="MobiDB-lite"/>
    </source>
</evidence>
<gene>
    <name evidence="2" type="ORF">HHI36_016510</name>
</gene>
<proteinExistence type="predicted"/>
<sequence length="115" mass="13234">MCEFVQEPRRVSDGSRKRYAHLQSDARICSSYRKEASSLDEADDCMQANSSNQKDDFHMSEGKDSLHSRNSPEREVRSQKEIDLEELLNELKGKFINSNKSDHMRVRILTIAPSS</sequence>
<dbReference type="AlphaFoldDB" id="A0ABD2NJX5"/>
<keyword evidence="3" id="KW-1185">Reference proteome</keyword>